<evidence type="ECO:0000313" key="1">
    <source>
        <dbReference type="EMBL" id="EGC16072.1"/>
    </source>
</evidence>
<dbReference type="HOGENOM" id="CLU_1584295_0_0_4"/>
<sequence length="168" mass="18557">MWIWRQRNAMQTIPTRHPPFKKQPALSPTGCRLLFWVCSELVSYPAGEEVGFPLPPKGSLHFAGNVQIQYAGCFFKFAANLSPLPWERVRVRAFSDGANFNFCMAAGLPSPTGEGVSLLLPSEGGLHLNMTAKCRLPLPRAATLSVGMAAQRHADRSDSEIYSRLKLQ</sequence>
<dbReference type="AlphaFoldDB" id="F0F2R0"/>
<name>F0F2R0_9NEIS</name>
<comment type="caution">
    <text evidence="1">The sequence shown here is derived from an EMBL/GenBank/DDBJ whole genome shotgun (WGS) entry which is preliminary data.</text>
</comment>
<gene>
    <name evidence="1" type="ORF">HMPREF9098_2395</name>
</gene>
<reference evidence="1 2" key="1">
    <citation type="submission" date="2011-01" db="EMBL/GenBank/DDBJ databases">
        <authorList>
            <person name="Muzny D."/>
            <person name="Qin X."/>
            <person name="Deng J."/>
            <person name="Jiang H."/>
            <person name="Liu Y."/>
            <person name="Qu J."/>
            <person name="Song X.-Z."/>
            <person name="Zhang L."/>
            <person name="Thornton R."/>
            <person name="Coyle M."/>
            <person name="Francisco L."/>
            <person name="Jackson L."/>
            <person name="Javaid M."/>
            <person name="Korchina V."/>
            <person name="Kovar C."/>
            <person name="Mata R."/>
            <person name="Mathew T."/>
            <person name="Ngo R."/>
            <person name="Nguyen L."/>
            <person name="Nguyen N."/>
            <person name="Okwuonu G."/>
            <person name="Ongeri F."/>
            <person name="Pham C."/>
            <person name="Simmons D."/>
            <person name="Wilczek-Boney K."/>
            <person name="Hale W."/>
            <person name="Jakkamsetti A."/>
            <person name="Pham P."/>
            <person name="Ruth R."/>
            <person name="San Lucas F."/>
            <person name="Warren J."/>
            <person name="Zhang J."/>
            <person name="Zhao Z."/>
            <person name="Zhou C."/>
            <person name="Zhu D."/>
            <person name="Lee S."/>
            <person name="Bess C."/>
            <person name="Blankenburg K."/>
            <person name="Forbes L."/>
            <person name="Fu Q."/>
            <person name="Gubbala S."/>
            <person name="Hirani K."/>
            <person name="Jayaseelan J.C."/>
            <person name="Lara F."/>
            <person name="Munidasa M."/>
            <person name="Palculict T."/>
            <person name="Patil S."/>
            <person name="Pu L.-L."/>
            <person name="Saada N."/>
            <person name="Tang L."/>
            <person name="Weissenberger G."/>
            <person name="Zhu Y."/>
            <person name="Hemphill L."/>
            <person name="Shang Y."/>
            <person name="Youmans B."/>
            <person name="Ayvaz T."/>
            <person name="Ross M."/>
            <person name="Santibanez J."/>
            <person name="Aqrawi P."/>
            <person name="Gross S."/>
            <person name="Joshi V."/>
            <person name="Fowler G."/>
            <person name="Nazareth L."/>
            <person name="Reid J."/>
            <person name="Worley K."/>
            <person name="Petrosino J."/>
            <person name="Highlander S."/>
            <person name="Gibbs R."/>
        </authorList>
    </citation>
    <scope>NUCLEOTIDE SEQUENCE [LARGE SCALE GENOMIC DNA]</scope>
    <source>
        <strain evidence="1 2">ATCC 33394</strain>
    </source>
</reference>
<keyword evidence="2" id="KW-1185">Reference proteome</keyword>
<protein>
    <submittedName>
        <fullName evidence="1">Uncharacterized protein</fullName>
    </submittedName>
</protein>
<organism evidence="1 2">
    <name type="scientific">Kingella denitrificans ATCC 33394</name>
    <dbReference type="NCBI Taxonomy" id="888741"/>
    <lineage>
        <taxon>Bacteria</taxon>
        <taxon>Pseudomonadati</taxon>
        <taxon>Pseudomonadota</taxon>
        <taxon>Betaproteobacteria</taxon>
        <taxon>Neisseriales</taxon>
        <taxon>Neisseriaceae</taxon>
        <taxon>Kingella</taxon>
    </lineage>
</organism>
<evidence type="ECO:0000313" key="2">
    <source>
        <dbReference type="Proteomes" id="UP000004088"/>
    </source>
</evidence>
<dbReference type="Proteomes" id="UP000004088">
    <property type="component" value="Unassembled WGS sequence"/>
</dbReference>
<accession>F0F2R0</accession>
<proteinExistence type="predicted"/>
<dbReference type="EMBL" id="AEWV01000046">
    <property type="protein sequence ID" value="EGC16072.1"/>
    <property type="molecule type" value="Genomic_DNA"/>
</dbReference>